<sequence>MKEMAFQGSKEAAIFVLLNVIFFTCVSSHSLPARPPKTPSAPKTPAKCPKDTLKFGVCGSWLGLVHEVVGTPPSEECCTLIKGLADLEAALCLCTAVKANVLGAVKLEVPIAVSLLLSACGKKVPEGFKCARFFHQAQYGFESCQYKILYEGKMLIAKSEMIRPGHIIASRSKQDGLEIVRGPSEALSRKETSSTFTELRDAMNSRSLQCSDGIEASPLKETEKDNKWLQEVQLPRRIDIGTSRDEAGAGSITIHATNFL</sequence>
<dbReference type="SUPFAM" id="SSF47699">
    <property type="entry name" value="Bifunctional inhibitor/lipid-transfer protein/seed storage 2S albumin"/>
    <property type="match status" value="1"/>
</dbReference>
<dbReference type="PANTHER" id="PTHR31731">
    <property type="match status" value="1"/>
</dbReference>
<dbReference type="InterPro" id="IPR016140">
    <property type="entry name" value="Bifunc_inhib/LTP/seed_store"/>
</dbReference>
<evidence type="ECO:0000313" key="3">
    <source>
        <dbReference type="EMBL" id="KAB5526929.1"/>
    </source>
</evidence>
<feature type="domain" description="Bifunctional inhibitor/plant lipid transfer protein/seed storage helical" evidence="2">
    <location>
        <begin position="48"/>
        <end position="130"/>
    </location>
</feature>
<dbReference type="AlphaFoldDB" id="A0A5N5K654"/>
<dbReference type="InterPro" id="IPR051636">
    <property type="entry name" value="Plant_LTP/defense-related"/>
</dbReference>
<evidence type="ECO:0000256" key="1">
    <source>
        <dbReference type="ARBA" id="ARBA00008965"/>
    </source>
</evidence>
<comment type="similarity">
    <text evidence="1">Belongs to the plant LTP family. PEARLI1 subfamily.</text>
</comment>
<dbReference type="Pfam" id="PF14547">
    <property type="entry name" value="Hydrophob_seed"/>
    <property type="match status" value="1"/>
</dbReference>
<dbReference type="SMART" id="SM00499">
    <property type="entry name" value="AAI"/>
    <property type="match status" value="1"/>
</dbReference>
<protein>
    <recommendedName>
        <fullName evidence="2">Bifunctional inhibitor/plant lipid transfer protein/seed storage helical domain-containing protein</fullName>
    </recommendedName>
</protein>
<evidence type="ECO:0000313" key="4">
    <source>
        <dbReference type="Proteomes" id="UP000326939"/>
    </source>
</evidence>
<evidence type="ECO:0000259" key="2">
    <source>
        <dbReference type="SMART" id="SM00499"/>
    </source>
</evidence>
<organism evidence="3 4">
    <name type="scientific">Salix brachista</name>
    <dbReference type="NCBI Taxonomy" id="2182728"/>
    <lineage>
        <taxon>Eukaryota</taxon>
        <taxon>Viridiplantae</taxon>
        <taxon>Streptophyta</taxon>
        <taxon>Embryophyta</taxon>
        <taxon>Tracheophyta</taxon>
        <taxon>Spermatophyta</taxon>
        <taxon>Magnoliopsida</taxon>
        <taxon>eudicotyledons</taxon>
        <taxon>Gunneridae</taxon>
        <taxon>Pentapetalae</taxon>
        <taxon>rosids</taxon>
        <taxon>fabids</taxon>
        <taxon>Malpighiales</taxon>
        <taxon>Salicaceae</taxon>
        <taxon>Saliceae</taxon>
        <taxon>Salix</taxon>
    </lineage>
</organism>
<keyword evidence="4" id="KW-1185">Reference proteome</keyword>
<comment type="caution">
    <text evidence="3">The sequence shown here is derived from an EMBL/GenBank/DDBJ whole genome shotgun (WGS) entry which is preliminary data.</text>
</comment>
<dbReference type="Proteomes" id="UP000326939">
    <property type="component" value="Chromosome 14"/>
</dbReference>
<gene>
    <name evidence="3" type="ORF">DKX38_020776</name>
</gene>
<dbReference type="CDD" id="cd01958">
    <property type="entry name" value="HPS_like"/>
    <property type="match status" value="1"/>
</dbReference>
<proteinExistence type="inferred from homology"/>
<dbReference type="InterPro" id="IPR036312">
    <property type="entry name" value="Bifun_inhib/LTP/seed_sf"/>
</dbReference>
<accession>A0A5N5K654</accession>
<reference evidence="4" key="1">
    <citation type="journal article" date="2019" name="Gigascience">
        <title>De novo genome assembly of the endangered Acer yangbiense, a plant species with extremely small populations endemic to Yunnan Province, China.</title>
        <authorList>
            <person name="Yang J."/>
            <person name="Wariss H.M."/>
            <person name="Tao L."/>
            <person name="Zhang R."/>
            <person name="Yun Q."/>
            <person name="Hollingsworth P."/>
            <person name="Dao Z."/>
            <person name="Luo G."/>
            <person name="Guo H."/>
            <person name="Ma Y."/>
            <person name="Sun W."/>
        </authorList>
    </citation>
    <scope>NUCLEOTIDE SEQUENCE [LARGE SCALE GENOMIC DNA]</scope>
    <source>
        <strain evidence="4">cv. br00</strain>
    </source>
</reference>
<dbReference type="InterPro" id="IPR027923">
    <property type="entry name" value="Hydrophob_seed_dom"/>
</dbReference>
<name>A0A5N5K654_9ROSI</name>
<dbReference type="Gene3D" id="1.10.110.10">
    <property type="entry name" value="Plant lipid-transfer and hydrophobic proteins"/>
    <property type="match status" value="1"/>
</dbReference>
<dbReference type="EMBL" id="VDCV01000014">
    <property type="protein sequence ID" value="KAB5526929.1"/>
    <property type="molecule type" value="Genomic_DNA"/>
</dbReference>